<feature type="coiled-coil region" evidence="3">
    <location>
        <begin position="43"/>
        <end position="84"/>
    </location>
</feature>
<evidence type="ECO:0000256" key="2">
    <source>
        <dbReference type="ARBA" id="ARBA00023054"/>
    </source>
</evidence>
<dbReference type="EMBL" id="JW879699">
    <property type="protein sequence ID" value="AFP12216.1"/>
    <property type="molecule type" value="mRNA"/>
</dbReference>
<feature type="region of interest" description="Disordered" evidence="4">
    <location>
        <begin position="96"/>
        <end position="117"/>
    </location>
</feature>
<evidence type="ECO:0000256" key="4">
    <source>
        <dbReference type="SAM" id="MobiDB-lite"/>
    </source>
</evidence>
<evidence type="ECO:0000256" key="3">
    <source>
        <dbReference type="SAM" id="Coils"/>
    </source>
</evidence>
<evidence type="ECO:0000313" key="5">
    <source>
        <dbReference type="EMBL" id="AFP12216.1"/>
    </source>
</evidence>
<proteinExistence type="evidence at transcript level"/>
<evidence type="ECO:0000256" key="1">
    <source>
        <dbReference type="ARBA" id="ARBA00010094"/>
    </source>
</evidence>
<protein>
    <submittedName>
        <fullName evidence="5">Synaptonemal complex central element protein 1-like protein</fullName>
    </submittedName>
</protein>
<dbReference type="InterPro" id="IPR026676">
    <property type="entry name" value="SYCE1"/>
</dbReference>
<accession>V9LHA7</accession>
<sequence>RGLKALGTPHQGPGTAGGEALSEPSMEPGKTVNPPVEGIMKKIRSLAHEKKANDAEMAQLRAQRKAQEKELEGLNAELHHLEEGCAKKQAHLNKVRSQYEQNEGETERQRRAIAQSKRRIEECAGQMEEEQMKERKERKLFEHQLEEIIKKHKWMAEFYDPDSLDFKTCDMENARQQCLKEGSNSFLTLAP</sequence>
<keyword evidence="2 3" id="KW-0175">Coiled coil</keyword>
<feature type="non-terminal residue" evidence="5">
    <location>
        <position position="191"/>
    </location>
</feature>
<comment type="similarity">
    <text evidence="1">Belongs to the SYCE family.</text>
</comment>
<dbReference type="GO" id="GO:0007130">
    <property type="term" value="P:synaptonemal complex assembly"/>
    <property type="evidence" value="ECO:0007669"/>
    <property type="project" value="InterPro"/>
</dbReference>
<feature type="non-terminal residue" evidence="5">
    <location>
        <position position="1"/>
    </location>
</feature>
<organism evidence="5">
    <name type="scientific">Callorhinchus milii</name>
    <name type="common">Ghost shark</name>
    <dbReference type="NCBI Taxonomy" id="7868"/>
    <lineage>
        <taxon>Eukaryota</taxon>
        <taxon>Metazoa</taxon>
        <taxon>Chordata</taxon>
        <taxon>Craniata</taxon>
        <taxon>Vertebrata</taxon>
        <taxon>Chondrichthyes</taxon>
        <taxon>Holocephali</taxon>
        <taxon>Chimaeriformes</taxon>
        <taxon>Callorhinchidae</taxon>
        <taxon>Callorhinchus</taxon>
    </lineage>
</organism>
<dbReference type="PANTHER" id="PTHR21731:SF1">
    <property type="entry name" value="SYNAPTONEMAL COMPLEX CENTRAL ELEMENT PROTEIN 1-LIKE"/>
    <property type="match status" value="1"/>
</dbReference>
<dbReference type="Pfam" id="PF15233">
    <property type="entry name" value="SYCE1"/>
    <property type="match status" value="1"/>
</dbReference>
<reference evidence="5" key="1">
    <citation type="journal article" date="2014" name="Nature">
        <title>Elephant shark genome provides unique insights into gnathostome evolution.</title>
        <authorList>
            <consortium name="International Elephant Shark Genome Sequencing Consortium"/>
            <person name="Venkatesh B."/>
            <person name="Lee A.P."/>
            <person name="Ravi V."/>
            <person name="Maurya A.K."/>
            <person name="Lian M.M."/>
            <person name="Swann J.B."/>
            <person name="Ohta Y."/>
            <person name="Flajnik M.F."/>
            <person name="Sutoh Y."/>
            <person name="Kasahara M."/>
            <person name="Hoon S."/>
            <person name="Gangu V."/>
            <person name="Roy S.W."/>
            <person name="Irimia M."/>
            <person name="Korzh V."/>
            <person name="Kondrychyn I."/>
            <person name="Lim Z.W."/>
            <person name="Tay B.H."/>
            <person name="Tohari S."/>
            <person name="Kong K.W."/>
            <person name="Ho S."/>
            <person name="Lorente-Galdos B."/>
            <person name="Quilez J."/>
            <person name="Marques-Bonet T."/>
            <person name="Raney B.J."/>
            <person name="Ingham P.W."/>
            <person name="Tay A."/>
            <person name="Hillier L.W."/>
            <person name="Minx P."/>
            <person name="Boehm T."/>
            <person name="Wilson R.K."/>
            <person name="Brenner S."/>
            <person name="Warren W.C."/>
        </authorList>
    </citation>
    <scope>NUCLEOTIDE SEQUENCE</scope>
    <source>
        <tissue evidence="5">Testis</tissue>
    </source>
</reference>
<dbReference type="Gene3D" id="1.10.287.1490">
    <property type="match status" value="1"/>
</dbReference>
<dbReference type="PANTHER" id="PTHR21731">
    <property type="entry name" value="SYNAPTONEMAL COMPLEX CENTRAL ELEMENT PROTEIN 1-LIKE"/>
    <property type="match status" value="1"/>
</dbReference>
<dbReference type="GO" id="GO:0000795">
    <property type="term" value="C:synaptonemal complex"/>
    <property type="evidence" value="ECO:0007669"/>
    <property type="project" value="InterPro"/>
</dbReference>
<dbReference type="AlphaFoldDB" id="V9LHA7"/>
<name>V9LHA7_CALMI</name>
<feature type="region of interest" description="Disordered" evidence="4">
    <location>
        <begin position="1"/>
        <end position="35"/>
    </location>
</feature>